<reference evidence="1 2" key="1">
    <citation type="submission" date="2020-06" db="EMBL/GenBank/DDBJ databases">
        <title>Pseudomonas eucalypticola sp. nov., an endophyte of Eucalyptus dunnii leaves with biocontrol ability of eucalyptus leaf blight.</title>
        <authorList>
            <person name="Liu Y."/>
            <person name="Song Z."/>
            <person name="Zeng H."/>
            <person name="Lu M."/>
            <person name="Wang X."/>
            <person name="Lian X."/>
            <person name="Zhang Q."/>
        </authorList>
    </citation>
    <scope>NUCLEOTIDE SEQUENCE [LARGE SCALE GENOMIC DNA]</scope>
    <source>
        <strain evidence="1 2">NP-1</strain>
    </source>
</reference>
<dbReference type="RefSeq" id="WP_176569723.1">
    <property type="nucleotide sequence ID" value="NZ_CP056030.1"/>
</dbReference>
<dbReference type="Proteomes" id="UP000509568">
    <property type="component" value="Chromosome"/>
</dbReference>
<organism evidence="1 2">
    <name type="scientific">Pseudomonas eucalypticola</name>
    <dbReference type="NCBI Taxonomy" id="2599595"/>
    <lineage>
        <taxon>Bacteria</taxon>
        <taxon>Pseudomonadati</taxon>
        <taxon>Pseudomonadota</taxon>
        <taxon>Gammaproteobacteria</taxon>
        <taxon>Pseudomonadales</taxon>
        <taxon>Pseudomonadaceae</taxon>
        <taxon>Pseudomonas</taxon>
    </lineage>
</organism>
<evidence type="ECO:0000313" key="1">
    <source>
        <dbReference type="EMBL" id="QKZ02758.1"/>
    </source>
</evidence>
<proteinExistence type="predicted"/>
<protein>
    <submittedName>
        <fullName evidence="1">Uncharacterized protein</fullName>
    </submittedName>
</protein>
<accession>A0A7D5D4Q1</accession>
<sequence length="120" mass="13659">MWLKRLLDKIDERLPSRRQAASFQVEQNELVVLRNGCEPQRYSATEITDVYALRRELYVEDCLSLVIEFTGGAQLEVDEGSPGWVELGIGLARLKGCQVNELWFLEVLQAEPGKRVPVVL</sequence>
<gene>
    <name evidence="1" type="ORF">HWQ56_02645</name>
</gene>
<dbReference type="KEGG" id="pez:HWQ56_02645"/>
<dbReference type="EMBL" id="CP056030">
    <property type="protein sequence ID" value="QKZ02758.1"/>
    <property type="molecule type" value="Genomic_DNA"/>
</dbReference>
<evidence type="ECO:0000313" key="2">
    <source>
        <dbReference type="Proteomes" id="UP000509568"/>
    </source>
</evidence>
<dbReference type="AlphaFoldDB" id="A0A7D5D4Q1"/>
<keyword evidence="2" id="KW-1185">Reference proteome</keyword>
<name>A0A7D5D4Q1_9PSED</name>